<reference evidence="2" key="1">
    <citation type="journal article" date="2017" name="Nat. Ecol. Evol.">
        <title>Genome expansion and lineage-specific genetic innovations in the forest pathogenic fungi Armillaria.</title>
        <authorList>
            <person name="Sipos G."/>
            <person name="Prasanna A.N."/>
            <person name="Walter M.C."/>
            <person name="O'Connor E."/>
            <person name="Balint B."/>
            <person name="Krizsan K."/>
            <person name="Kiss B."/>
            <person name="Hess J."/>
            <person name="Varga T."/>
            <person name="Slot J."/>
            <person name="Riley R."/>
            <person name="Boka B."/>
            <person name="Rigling D."/>
            <person name="Barry K."/>
            <person name="Lee J."/>
            <person name="Mihaltcheva S."/>
            <person name="LaButti K."/>
            <person name="Lipzen A."/>
            <person name="Waldron R."/>
            <person name="Moloney N.M."/>
            <person name="Sperisen C."/>
            <person name="Kredics L."/>
            <person name="Vagvoelgyi C."/>
            <person name="Patrignani A."/>
            <person name="Fitzpatrick D."/>
            <person name="Nagy I."/>
            <person name="Doyle S."/>
            <person name="Anderson J.B."/>
            <person name="Grigoriev I.V."/>
            <person name="Gueldener U."/>
            <person name="Muensterkoetter M."/>
            <person name="Nagy L.G."/>
        </authorList>
    </citation>
    <scope>NUCLEOTIDE SEQUENCE [LARGE SCALE GENOMIC DNA]</scope>
    <source>
        <strain evidence="2">28-4</strain>
    </source>
</reference>
<proteinExistence type="predicted"/>
<name>A0A2H3B4X9_9AGAR</name>
<sequence>MAVGESTAESGPWTRRHVLSQAMTVTLFPSYHTIQVALEEEELDFHPFFDAYNSFLVTTPTKFSWSLAPLNGLKTPYPALRLLRITKRVVLELLDASSFSTLNVSLRTFYRWDMPVDECRLKDKFKTAALRLWLLEKEPHILPLYGTKRSDKGDGIPGEEGGRGVTCERSTLFESMLQTYRGRRRGPISQRSSWYVEDSSSQYMVEMINAAPLQSTNP</sequence>
<protein>
    <submittedName>
        <fullName evidence="1">Uncharacterized protein</fullName>
    </submittedName>
</protein>
<accession>A0A2H3B4X9</accession>
<gene>
    <name evidence="1" type="ORF">ARMSODRAFT_983489</name>
</gene>
<dbReference type="AlphaFoldDB" id="A0A2H3B4X9"/>
<evidence type="ECO:0000313" key="1">
    <source>
        <dbReference type="EMBL" id="PBK58903.1"/>
    </source>
</evidence>
<keyword evidence="2" id="KW-1185">Reference proteome</keyword>
<organism evidence="1 2">
    <name type="scientific">Armillaria solidipes</name>
    <dbReference type="NCBI Taxonomy" id="1076256"/>
    <lineage>
        <taxon>Eukaryota</taxon>
        <taxon>Fungi</taxon>
        <taxon>Dikarya</taxon>
        <taxon>Basidiomycota</taxon>
        <taxon>Agaricomycotina</taxon>
        <taxon>Agaricomycetes</taxon>
        <taxon>Agaricomycetidae</taxon>
        <taxon>Agaricales</taxon>
        <taxon>Marasmiineae</taxon>
        <taxon>Physalacriaceae</taxon>
        <taxon>Armillaria</taxon>
    </lineage>
</organism>
<evidence type="ECO:0000313" key="2">
    <source>
        <dbReference type="Proteomes" id="UP000218334"/>
    </source>
</evidence>
<dbReference type="Proteomes" id="UP000218334">
    <property type="component" value="Unassembled WGS sequence"/>
</dbReference>
<dbReference type="EMBL" id="KZ293520">
    <property type="protein sequence ID" value="PBK58903.1"/>
    <property type="molecule type" value="Genomic_DNA"/>
</dbReference>